<feature type="transmembrane region" description="Helical" evidence="7">
    <location>
        <begin position="171"/>
        <end position="191"/>
    </location>
</feature>
<dbReference type="InterPro" id="IPR003439">
    <property type="entry name" value="ABC_transporter-like_ATP-bd"/>
</dbReference>
<dbReference type="PANTHER" id="PTHR43394">
    <property type="entry name" value="ATP-DEPENDENT PERMEASE MDL1, MITOCHONDRIAL"/>
    <property type="match status" value="1"/>
</dbReference>
<dbReference type="PROSITE" id="PS50929">
    <property type="entry name" value="ABC_TM1F"/>
    <property type="match status" value="1"/>
</dbReference>
<dbReference type="PANTHER" id="PTHR43394:SF1">
    <property type="entry name" value="ATP-BINDING CASSETTE SUB-FAMILY B MEMBER 10, MITOCHONDRIAL"/>
    <property type="match status" value="1"/>
</dbReference>
<keyword evidence="6 7" id="KW-0472">Membrane</keyword>
<feature type="transmembrane region" description="Helical" evidence="7">
    <location>
        <begin position="69"/>
        <end position="93"/>
    </location>
</feature>
<feature type="transmembrane region" description="Helical" evidence="7">
    <location>
        <begin position="276"/>
        <end position="297"/>
    </location>
</feature>
<reference evidence="10" key="1">
    <citation type="submission" date="2020-12" db="EMBL/GenBank/DDBJ databases">
        <title>Taurinivorans muris gen. nov., sp. nov., fundamental and realized metabolic niche of a ubiquitous sulfidogenic bacterium in the murine intestine.</title>
        <authorList>
            <person name="Ye H."/>
            <person name="Hanson B.T."/>
            <person name="Loy A."/>
        </authorList>
    </citation>
    <scope>NUCLEOTIDE SEQUENCE</scope>
    <source>
        <strain evidence="10">LT0009</strain>
    </source>
</reference>
<dbReference type="InterPro" id="IPR039421">
    <property type="entry name" value="Type_1_exporter"/>
</dbReference>
<dbReference type="InterPro" id="IPR011527">
    <property type="entry name" value="ABC1_TM_dom"/>
</dbReference>
<dbReference type="GO" id="GO:0005524">
    <property type="term" value="F:ATP binding"/>
    <property type="evidence" value="ECO:0007669"/>
    <property type="project" value="UniProtKB-KW"/>
</dbReference>
<dbReference type="RefSeq" id="WP_334315914.1">
    <property type="nucleotide sequence ID" value="NZ_CP065938.1"/>
</dbReference>
<evidence type="ECO:0000256" key="5">
    <source>
        <dbReference type="ARBA" id="ARBA00022989"/>
    </source>
</evidence>
<feature type="transmembrane region" description="Helical" evidence="7">
    <location>
        <begin position="251"/>
        <end position="270"/>
    </location>
</feature>
<comment type="subcellular location">
    <subcellularLocation>
        <location evidence="1">Cell membrane</location>
        <topology evidence="1">Multi-pass membrane protein</topology>
    </subcellularLocation>
</comment>
<evidence type="ECO:0000256" key="7">
    <source>
        <dbReference type="SAM" id="Phobius"/>
    </source>
</evidence>
<dbReference type="PROSITE" id="PS00211">
    <property type="entry name" value="ABC_TRANSPORTER_1"/>
    <property type="match status" value="1"/>
</dbReference>
<dbReference type="InterPro" id="IPR036640">
    <property type="entry name" value="ABC1_TM_sf"/>
</dbReference>
<feature type="transmembrane region" description="Helical" evidence="7">
    <location>
        <begin position="25"/>
        <end position="49"/>
    </location>
</feature>
<dbReference type="SUPFAM" id="SSF52540">
    <property type="entry name" value="P-loop containing nucleoside triphosphate hydrolases"/>
    <property type="match status" value="1"/>
</dbReference>
<evidence type="ECO:0000256" key="3">
    <source>
        <dbReference type="ARBA" id="ARBA00022741"/>
    </source>
</evidence>
<dbReference type="SUPFAM" id="SSF90123">
    <property type="entry name" value="ABC transporter transmembrane region"/>
    <property type="match status" value="1"/>
</dbReference>
<dbReference type="Gene3D" id="1.20.1560.10">
    <property type="entry name" value="ABC transporter type 1, transmembrane domain"/>
    <property type="match status" value="1"/>
</dbReference>
<evidence type="ECO:0000259" key="8">
    <source>
        <dbReference type="PROSITE" id="PS50893"/>
    </source>
</evidence>
<gene>
    <name evidence="10" type="ORF">JBF11_03080</name>
</gene>
<protein>
    <submittedName>
        <fullName evidence="10">ABC transporter ATP-binding protein</fullName>
    </submittedName>
</protein>
<dbReference type="SMART" id="SM00382">
    <property type="entry name" value="AAA"/>
    <property type="match status" value="1"/>
</dbReference>
<dbReference type="InterPro" id="IPR027417">
    <property type="entry name" value="P-loop_NTPase"/>
</dbReference>
<keyword evidence="3" id="KW-0547">Nucleotide-binding</keyword>
<evidence type="ECO:0000256" key="2">
    <source>
        <dbReference type="ARBA" id="ARBA00022692"/>
    </source>
</evidence>
<dbReference type="EMBL" id="CP065938">
    <property type="protein sequence ID" value="UWX06311.1"/>
    <property type="molecule type" value="Genomic_DNA"/>
</dbReference>
<evidence type="ECO:0000256" key="4">
    <source>
        <dbReference type="ARBA" id="ARBA00022840"/>
    </source>
</evidence>
<keyword evidence="11" id="KW-1185">Reference proteome</keyword>
<dbReference type="Proteomes" id="UP001058120">
    <property type="component" value="Chromosome"/>
</dbReference>
<evidence type="ECO:0000256" key="6">
    <source>
        <dbReference type="ARBA" id="ARBA00023136"/>
    </source>
</evidence>
<dbReference type="Pfam" id="PF00005">
    <property type="entry name" value="ABC_tran"/>
    <property type="match status" value="1"/>
</dbReference>
<dbReference type="InterPro" id="IPR017871">
    <property type="entry name" value="ABC_transporter-like_CS"/>
</dbReference>
<proteinExistence type="predicted"/>
<evidence type="ECO:0000256" key="1">
    <source>
        <dbReference type="ARBA" id="ARBA00004651"/>
    </source>
</evidence>
<evidence type="ECO:0000313" key="11">
    <source>
        <dbReference type="Proteomes" id="UP001058120"/>
    </source>
</evidence>
<dbReference type="Gene3D" id="3.40.50.300">
    <property type="entry name" value="P-loop containing nucleotide triphosphate hydrolases"/>
    <property type="match status" value="1"/>
</dbReference>
<feature type="domain" description="ABC transporter" evidence="8">
    <location>
        <begin position="346"/>
        <end position="580"/>
    </location>
</feature>
<accession>A0ABY5Y2M0</accession>
<name>A0ABY5Y2M0_9BACT</name>
<dbReference type="CDD" id="cd18552">
    <property type="entry name" value="ABC_6TM_MsbA_like"/>
    <property type="match status" value="1"/>
</dbReference>
<evidence type="ECO:0000259" key="9">
    <source>
        <dbReference type="PROSITE" id="PS50929"/>
    </source>
</evidence>
<dbReference type="Pfam" id="PF00664">
    <property type="entry name" value="ABC_membrane"/>
    <property type="match status" value="1"/>
</dbReference>
<feature type="domain" description="ABC transmembrane type-1" evidence="9">
    <location>
        <begin position="30"/>
        <end position="312"/>
    </location>
</feature>
<sequence length="594" mass="66214">MLLSIIKKNNFVQNYLKMWPFVKPIWFISLLSLVIGVPIGSLDATIALFLKPYTDLVIVSNNAQAPWYLPFLIVGFTIIQGVLLYLSAFLTAYAGGKLNLNVKEALYNKLLSLDPKYYDEQNSGRILMRFSSDADLACSGLLSNLKNLVTRVCSTLSLLCVLIYTSWQLSIIAIIILAITVAPLTTVRRLLKKIIAKNTDVISTINTKYNETYSGNRTILAYNLQDTQRNSFIMNLNEIFKLSVKMVKRTAWISPFMHFSVSIGISLTIAYGSWLIVQGTITAGDFVSFLAALLMMYTPLKAMGNTIVNIQQGFLAIERIYDILDIEPDIQNSPEALKITNFDHAIKFQNVNFSYREGIPVLHDFSLEIKKNESIALVGNSGGGKSTIVSLLPRFYDIQSGAITIDGNNIKNIEIEALRSQITIVFQDNFLFNGTIRDNILLGKANATEEEIRQAIKAAYLDEFIAELENGLDTPIGERGNLLSGGQKQRVAIARAFLRNSPILILDEATSALDNKSEAIVQKAIENLMANKTVIIIAHRLSTIKNVDKIAFIQEGSLAEFGTHNELMNIKNGHYKTLYNLQFKSNTASAYDEE</sequence>
<keyword evidence="4 10" id="KW-0067">ATP-binding</keyword>
<dbReference type="PROSITE" id="PS50893">
    <property type="entry name" value="ABC_TRANSPORTER_2"/>
    <property type="match status" value="1"/>
</dbReference>
<organism evidence="10 11">
    <name type="scientific">Taurinivorans muris</name>
    <dbReference type="NCBI Taxonomy" id="2787751"/>
    <lineage>
        <taxon>Bacteria</taxon>
        <taxon>Pseudomonadati</taxon>
        <taxon>Thermodesulfobacteriota</taxon>
        <taxon>Desulfovibrionia</taxon>
        <taxon>Desulfovibrionales</taxon>
        <taxon>Desulfovibrionaceae</taxon>
        <taxon>Taurinivorans</taxon>
    </lineage>
</organism>
<keyword evidence="5 7" id="KW-1133">Transmembrane helix</keyword>
<keyword evidence="2 7" id="KW-0812">Transmembrane</keyword>
<dbReference type="InterPro" id="IPR003593">
    <property type="entry name" value="AAA+_ATPase"/>
</dbReference>
<evidence type="ECO:0000313" key="10">
    <source>
        <dbReference type="EMBL" id="UWX06311.1"/>
    </source>
</evidence>